<reference evidence="2 3" key="1">
    <citation type="journal article" date="2018" name="BMC Genomics">
        <title>The genome of Naegleria lovaniensis, the basis for a comparative approach to unravel pathogenicity factors of the human pathogenic amoeba N. fowleri.</title>
        <authorList>
            <person name="Liechti N."/>
            <person name="Schurch N."/>
            <person name="Bruggmann R."/>
            <person name="Wittwer M."/>
        </authorList>
    </citation>
    <scope>NUCLEOTIDE SEQUENCE [LARGE SCALE GENOMIC DNA]</scope>
    <source>
        <strain evidence="2 3">ATCC 30569</strain>
    </source>
</reference>
<proteinExistence type="predicted"/>
<dbReference type="EMBL" id="PYSW02000010">
    <property type="protein sequence ID" value="KAG2388427.1"/>
    <property type="molecule type" value="Genomic_DNA"/>
</dbReference>
<gene>
    <name evidence="2" type="ORF">C9374_000591</name>
</gene>
<dbReference type="InterPro" id="IPR010237">
    <property type="entry name" value="Pyr-5-nucltdase"/>
</dbReference>
<keyword evidence="3" id="KW-1185">Reference proteome</keyword>
<evidence type="ECO:0000313" key="2">
    <source>
        <dbReference type="EMBL" id="KAG2388427.1"/>
    </source>
</evidence>
<feature type="region of interest" description="Disordered" evidence="1">
    <location>
        <begin position="1"/>
        <end position="32"/>
    </location>
</feature>
<dbReference type="GeneID" id="68093053"/>
<organism evidence="2 3">
    <name type="scientific">Naegleria lovaniensis</name>
    <name type="common">Amoeba</name>
    <dbReference type="NCBI Taxonomy" id="51637"/>
    <lineage>
        <taxon>Eukaryota</taxon>
        <taxon>Discoba</taxon>
        <taxon>Heterolobosea</taxon>
        <taxon>Tetramitia</taxon>
        <taxon>Eutetramitia</taxon>
        <taxon>Vahlkampfiidae</taxon>
        <taxon>Naegleria</taxon>
    </lineage>
</organism>
<dbReference type="PANTHER" id="PTHR47438">
    <property type="entry name" value="PHOSPHATE METABOLISM PROTEIN 8-RELATED"/>
    <property type="match status" value="1"/>
</dbReference>
<dbReference type="SFLD" id="SFLDG01129">
    <property type="entry name" value="C1.5:_HAD__Beta-PGM__Phosphata"/>
    <property type="match status" value="1"/>
</dbReference>
<accession>A0AA88GWP3</accession>
<dbReference type="GO" id="GO:0009166">
    <property type="term" value="P:nucleotide catabolic process"/>
    <property type="evidence" value="ECO:0007669"/>
    <property type="project" value="TreeGrafter"/>
</dbReference>
<dbReference type="SFLD" id="SFLDG01132">
    <property type="entry name" value="C1.5.3:_5'-Nucleotidase_Like"/>
    <property type="match status" value="1"/>
</dbReference>
<dbReference type="SUPFAM" id="SSF56784">
    <property type="entry name" value="HAD-like"/>
    <property type="match status" value="1"/>
</dbReference>
<name>A0AA88GWP3_NAELO</name>
<dbReference type="PANTHER" id="PTHR47438:SF1">
    <property type="entry name" value="PHOSPHATE METABOLISM PROTEIN 8-RELATED"/>
    <property type="match status" value="1"/>
</dbReference>
<feature type="compositionally biased region" description="Low complexity" evidence="1">
    <location>
        <begin position="8"/>
        <end position="21"/>
    </location>
</feature>
<dbReference type="InterPro" id="IPR052791">
    <property type="entry name" value="SSM1_domain"/>
</dbReference>
<dbReference type="AlphaFoldDB" id="A0AA88GWP3"/>
<evidence type="ECO:0000256" key="1">
    <source>
        <dbReference type="SAM" id="MobiDB-lite"/>
    </source>
</evidence>
<dbReference type="GO" id="GO:0006206">
    <property type="term" value="P:pyrimidine nucleobase metabolic process"/>
    <property type="evidence" value="ECO:0007669"/>
    <property type="project" value="TreeGrafter"/>
</dbReference>
<dbReference type="Gene3D" id="3.40.50.1000">
    <property type="entry name" value="HAD superfamily/HAD-like"/>
    <property type="match status" value="1"/>
</dbReference>
<dbReference type="SFLD" id="SFLDS00003">
    <property type="entry name" value="Haloacid_Dehalogenase"/>
    <property type="match status" value="1"/>
</dbReference>
<dbReference type="Proteomes" id="UP000816034">
    <property type="component" value="Unassembled WGS sequence"/>
</dbReference>
<dbReference type="InterPro" id="IPR036412">
    <property type="entry name" value="HAD-like_sf"/>
</dbReference>
<evidence type="ECO:0008006" key="4">
    <source>
        <dbReference type="Google" id="ProtNLM"/>
    </source>
</evidence>
<dbReference type="RefSeq" id="XP_044552419.1">
    <property type="nucleotide sequence ID" value="XM_044695712.1"/>
</dbReference>
<dbReference type="InterPro" id="IPR023214">
    <property type="entry name" value="HAD_sf"/>
</dbReference>
<feature type="compositionally biased region" description="Polar residues" evidence="1">
    <location>
        <begin position="23"/>
        <end position="32"/>
    </location>
</feature>
<dbReference type="Pfam" id="PF00702">
    <property type="entry name" value="Hydrolase"/>
    <property type="match status" value="1"/>
</dbReference>
<dbReference type="GO" id="GO:0008252">
    <property type="term" value="F:nucleotidase activity"/>
    <property type="evidence" value="ECO:0007669"/>
    <property type="project" value="TreeGrafter"/>
</dbReference>
<comment type="caution">
    <text evidence="2">The sequence shown here is derived from an EMBL/GenBank/DDBJ whole genome shotgun (WGS) entry which is preliminary data.</text>
</comment>
<protein>
    <recommendedName>
        <fullName evidence="4">Pyrimidine 5-nucleotidase</fullName>
    </recommendedName>
</protein>
<sequence length="272" mass="30964">MSQPPAATSTSSSDKTITRSDTPIEQEQQPNSQPNHVIRYFFFDLDDCLYPKSSGINIHVRNRIAQYLSEKLGIENAEEKSVNLYLQHGTTLRGLIAEGYNVDPLTFYHYVHSGFELNGVQQHDEELHSMIAKLKQNVDKVVLFTNSDSRHAQRLLSHLGILELFDQIVCYEDLELSVKPHPHSYEIAAEISGLPSGSLEHHSPSWKDMIVNSQLEIYFADDNLKNVMSAFDMGWKACWVCEQEGVEPPPNEGIPFVQDVKQITKVWPHLFQ</sequence>
<dbReference type="Gene3D" id="1.10.150.450">
    <property type="match status" value="1"/>
</dbReference>
<evidence type="ECO:0000313" key="3">
    <source>
        <dbReference type="Proteomes" id="UP000816034"/>
    </source>
</evidence>